<dbReference type="SMART" id="SM00412">
    <property type="entry name" value="Cu_FIST"/>
    <property type="match status" value="1"/>
</dbReference>
<evidence type="ECO:0000256" key="6">
    <source>
        <dbReference type="ARBA" id="ARBA00023163"/>
    </source>
</evidence>
<dbReference type="InterPro" id="IPR001083">
    <property type="entry name" value="Cu_fist_DNA-bd_dom"/>
</dbReference>
<dbReference type="InParanoid" id="A0A423VWW9"/>
<dbReference type="EMBL" id="LKEB01000071">
    <property type="protein sequence ID" value="ROV95491.1"/>
    <property type="molecule type" value="Genomic_DNA"/>
</dbReference>
<dbReference type="GO" id="GO:0000981">
    <property type="term" value="F:DNA-binding transcription factor activity, RNA polymerase II-specific"/>
    <property type="evidence" value="ECO:0007669"/>
    <property type="project" value="TreeGrafter"/>
</dbReference>
<dbReference type="PANTHER" id="PTHR28088">
    <property type="entry name" value="TRANSCRIPTIONAL ACTIVATOR HAA1-RELATED"/>
    <property type="match status" value="1"/>
</dbReference>
<evidence type="ECO:0000256" key="5">
    <source>
        <dbReference type="ARBA" id="ARBA00023015"/>
    </source>
</evidence>
<protein>
    <recommendedName>
        <fullName evidence="8">Copper-fist domain-containing protein</fullName>
    </recommendedName>
</protein>
<keyword evidence="4" id="KW-0186">Copper</keyword>
<dbReference type="Pfam" id="PF00649">
    <property type="entry name" value="Copper-fist"/>
    <property type="match status" value="1"/>
</dbReference>
<dbReference type="OrthoDB" id="5600085at2759"/>
<dbReference type="GO" id="GO:0005634">
    <property type="term" value="C:nucleus"/>
    <property type="evidence" value="ECO:0007669"/>
    <property type="project" value="UniProtKB-SubCell"/>
</dbReference>
<evidence type="ECO:0000259" key="8">
    <source>
        <dbReference type="PROSITE" id="PS50073"/>
    </source>
</evidence>
<keyword evidence="5" id="KW-0805">Transcription regulation</keyword>
<reference evidence="9 10" key="1">
    <citation type="submission" date="2015-09" db="EMBL/GenBank/DDBJ databases">
        <title>Host preference determinants of Valsa canker pathogens revealed by comparative genomics.</title>
        <authorList>
            <person name="Yin Z."/>
            <person name="Huang L."/>
        </authorList>
    </citation>
    <scope>NUCLEOTIDE SEQUENCE [LARGE SCALE GENOMIC DNA]</scope>
    <source>
        <strain evidence="9 10">SXYLt</strain>
    </source>
</reference>
<dbReference type="Gene3D" id="3.90.430.10">
    <property type="entry name" value="Copper fist DNA-binding domain"/>
    <property type="match status" value="1"/>
</dbReference>
<dbReference type="GO" id="GO:0005507">
    <property type="term" value="F:copper ion binding"/>
    <property type="evidence" value="ECO:0007669"/>
    <property type="project" value="InterPro"/>
</dbReference>
<dbReference type="GO" id="GO:0045944">
    <property type="term" value="P:positive regulation of transcription by RNA polymerase II"/>
    <property type="evidence" value="ECO:0007669"/>
    <property type="project" value="TreeGrafter"/>
</dbReference>
<evidence type="ECO:0000256" key="2">
    <source>
        <dbReference type="ARBA" id="ARBA00022723"/>
    </source>
</evidence>
<evidence type="ECO:0000256" key="1">
    <source>
        <dbReference type="ARBA" id="ARBA00004123"/>
    </source>
</evidence>
<keyword evidence="7" id="KW-0539">Nucleus</keyword>
<dbReference type="SUPFAM" id="SSF57879">
    <property type="entry name" value="Zinc domain conserved in yeast copper-regulated transcription factors"/>
    <property type="match status" value="1"/>
</dbReference>
<evidence type="ECO:0000256" key="3">
    <source>
        <dbReference type="ARBA" id="ARBA00022833"/>
    </source>
</evidence>
<evidence type="ECO:0000313" key="10">
    <source>
        <dbReference type="Proteomes" id="UP000285146"/>
    </source>
</evidence>
<dbReference type="GO" id="GO:0006878">
    <property type="term" value="P:intracellular copper ion homeostasis"/>
    <property type="evidence" value="ECO:0007669"/>
    <property type="project" value="TreeGrafter"/>
</dbReference>
<keyword evidence="6" id="KW-0804">Transcription</keyword>
<feature type="domain" description="Copper-fist" evidence="8">
    <location>
        <begin position="2"/>
        <end position="41"/>
    </location>
</feature>
<comment type="caution">
    <text evidence="9">The sequence shown here is derived from an EMBL/GenBank/DDBJ whole genome shotgun (WGS) entry which is preliminary data.</text>
</comment>
<gene>
    <name evidence="9" type="ORF">VPNG_08892</name>
</gene>
<dbReference type="STRING" id="1230097.A0A423VWW9"/>
<dbReference type="SMART" id="SM01090">
    <property type="entry name" value="Copper-fist"/>
    <property type="match status" value="1"/>
</dbReference>
<keyword evidence="3" id="KW-0862">Zinc</keyword>
<dbReference type="AlphaFoldDB" id="A0A423VWW9"/>
<accession>A0A423VWW9</accession>
<dbReference type="GO" id="GO:0000978">
    <property type="term" value="F:RNA polymerase II cis-regulatory region sequence-specific DNA binding"/>
    <property type="evidence" value="ECO:0007669"/>
    <property type="project" value="TreeGrafter"/>
</dbReference>
<sequence>MAIWVGKQKMSCRSCIKGHRSSTCNHLGGPLWAVRPAGRPNKACIHGPGELCLCAHYFPLTWLKAAVPRNKKCVCTQGGAGHGKRCHCGGHSNRAAVSTPDTGETQPIFFQDLVARGLQVTTEPADIGVPTLSQPSSSESSCCSAPAPDPAPVRASCCSVPPPATAVPDSQTPPSSCCTQAVKSEPVTPAAVGNGHTKAERISAYTYTTNAPAPAQTPTRAQIQAPAPVSQPQPHFLPTPDLKAMAFSAAQAARKAHGDHACNCGPTCSCILCLDHPYNTATMEHISSEFGQMMTGAVDLSSESGNHSSPEIPPDVLAQAWRPAQNCCAVPNSVVPATIDDSVLTHQSPPQPGSDIFLNPADFQMFNFAFPPLDDLEQYAAQPAFNYENYEAMPEFDMTGMCGGIGEGCPCGDDCACIGCQVHGKPYNTPDWI</sequence>
<organism evidence="9 10">
    <name type="scientific">Cytospora leucostoma</name>
    <dbReference type="NCBI Taxonomy" id="1230097"/>
    <lineage>
        <taxon>Eukaryota</taxon>
        <taxon>Fungi</taxon>
        <taxon>Dikarya</taxon>
        <taxon>Ascomycota</taxon>
        <taxon>Pezizomycotina</taxon>
        <taxon>Sordariomycetes</taxon>
        <taxon>Sordariomycetidae</taxon>
        <taxon>Diaporthales</taxon>
        <taxon>Cytosporaceae</taxon>
        <taxon>Cytospora</taxon>
    </lineage>
</organism>
<dbReference type="Proteomes" id="UP000285146">
    <property type="component" value="Unassembled WGS sequence"/>
</dbReference>
<comment type="subcellular location">
    <subcellularLocation>
        <location evidence="1">Nucleus</location>
    </subcellularLocation>
</comment>
<evidence type="ECO:0000256" key="7">
    <source>
        <dbReference type="ARBA" id="ARBA00023242"/>
    </source>
</evidence>
<proteinExistence type="predicted"/>
<keyword evidence="2" id="KW-0479">Metal-binding</keyword>
<evidence type="ECO:0000256" key="4">
    <source>
        <dbReference type="ARBA" id="ARBA00023008"/>
    </source>
</evidence>
<keyword evidence="10" id="KW-1185">Reference proteome</keyword>
<dbReference type="InterPro" id="IPR036395">
    <property type="entry name" value="Cu_fist_DNA-bd_dom_sf"/>
</dbReference>
<dbReference type="InterPro" id="IPR051763">
    <property type="entry name" value="Copper_Homeo_Regul"/>
</dbReference>
<dbReference type="PROSITE" id="PS50073">
    <property type="entry name" value="COPPER_FIST_2"/>
    <property type="match status" value="1"/>
</dbReference>
<dbReference type="GO" id="GO:0006879">
    <property type="term" value="P:intracellular iron ion homeostasis"/>
    <property type="evidence" value="ECO:0007669"/>
    <property type="project" value="TreeGrafter"/>
</dbReference>
<dbReference type="PANTHER" id="PTHR28088:SF9">
    <property type="entry name" value="TRANSCRIPTION FACTOR GRISEA, PUTATIVE (AFU_ORTHOLOGUE AFUA_1G13190)-RELATED"/>
    <property type="match status" value="1"/>
</dbReference>
<name>A0A423VWW9_9PEZI</name>
<evidence type="ECO:0000313" key="9">
    <source>
        <dbReference type="EMBL" id="ROV95491.1"/>
    </source>
</evidence>